<evidence type="ECO:0000313" key="3">
    <source>
        <dbReference type="Proteomes" id="UP001201812"/>
    </source>
</evidence>
<dbReference type="Proteomes" id="UP001201812">
    <property type="component" value="Unassembled WGS sequence"/>
</dbReference>
<protein>
    <submittedName>
        <fullName evidence="1">Uncharacterized protein</fullName>
    </submittedName>
</protein>
<sequence>MSVSDPVLHKENEPKFLGIESKHNAQSTTTCDREIISDIFLMDGYTQFQTPKKSWKWYTVLWTSAMDQMNDRLADLIRESSALISIETHFNAETCTLGFL</sequence>
<evidence type="ECO:0000313" key="2">
    <source>
        <dbReference type="EMBL" id="KAI1697986.1"/>
    </source>
</evidence>
<dbReference type="AlphaFoldDB" id="A0AAD4QYC0"/>
<reference evidence="1" key="1">
    <citation type="submission" date="2022-01" db="EMBL/GenBank/DDBJ databases">
        <title>Genome Sequence Resource for Two Populations of Ditylenchus destructor, the Migratory Endoparasitic Phytonematode.</title>
        <authorList>
            <person name="Zhang H."/>
            <person name="Lin R."/>
            <person name="Xie B."/>
        </authorList>
    </citation>
    <scope>NUCLEOTIDE SEQUENCE</scope>
    <source>
        <strain evidence="1">BazhouSP</strain>
    </source>
</reference>
<dbReference type="EMBL" id="JAKKPZ010000241">
    <property type="protein sequence ID" value="KAI1697986.1"/>
    <property type="molecule type" value="Genomic_DNA"/>
</dbReference>
<name>A0AAD4QYC0_9BILA</name>
<organism evidence="1 3">
    <name type="scientific">Ditylenchus destructor</name>
    <dbReference type="NCBI Taxonomy" id="166010"/>
    <lineage>
        <taxon>Eukaryota</taxon>
        <taxon>Metazoa</taxon>
        <taxon>Ecdysozoa</taxon>
        <taxon>Nematoda</taxon>
        <taxon>Chromadorea</taxon>
        <taxon>Rhabditida</taxon>
        <taxon>Tylenchina</taxon>
        <taxon>Tylenchomorpha</taxon>
        <taxon>Sphaerularioidea</taxon>
        <taxon>Anguinidae</taxon>
        <taxon>Anguininae</taxon>
        <taxon>Ditylenchus</taxon>
    </lineage>
</organism>
<gene>
    <name evidence="1" type="ORF">DdX_18175</name>
    <name evidence="2" type="ORF">DdX_18178</name>
</gene>
<comment type="caution">
    <text evidence="1">The sequence shown here is derived from an EMBL/GenBank/DDBJ whole genome shotgun (WGS) entry which is preliminary data.</text>
</comment>
<evidence type="ECO:0000313" key="1">
    <source>
        <dbReference type="EMBL" id="KAI1697983.1"/>
    </source>
</evidence>
<proteinExistence type="predicted"/>
<accession>A0AAD4QYC0</accession>
<dbReference type="EMBL" id="JAKKPZ010000241">
    <property type="protein sequence ID" value="KAI1697983.1"/>
    <property type="molecule type" value="Genomic_DNA"/>
</dbReference>
<keyword evidence="3" id="KW-1185">Reference proteome</keyword>